<evidence type="ECO:0000313" key="3">
    <source>
        <dbReference type="EnsemblPlants" id="Kaladp0058s0148.1.v1.1.CDS.1"/>
    </source>
</evidence>
<dbReference type="Gene3D" id="3.30.40.10">
    <property type="entry name" value="Zinc/RING finger domain, C3HC4 (zinc finger)"/>
    <property type="match status" value="1"/>
</dbReference>
<dbReference type="GO" id="GO:0008270">
    <property type="term" value="F:zinc ion binding"/>
    <property type="evidence" value="ECO:0007669"/>
    <property type="project" value="UniProtKB-KW"/>
</dbReference>
<name>A0A7N0U8S2_KALFE</name>
<dbReference type="SUPFAM" id="SSF57850">
    <property type="entry name" value="RING/U-box"/>
    <property type="match status" value="1"/>
</dbReference>
<reference evidence="3" key="1">
    <citation type="submission" date="2021-01" db="UniProtKB">
        <authorList>
            <consortium name="EnsemblPlants"/>
        </authorList>
    </citation>
    <scope>IDENTIFICATION</scope>
</reference>
<proteinExistence type="predicted"/>
<keyword evidence="1" id="KW-0479">Metal-binding</keyword>
<feature type="domain" description="RING-type" evidence="2">
    <location>
        <begin position="68"/>
        <end position="110"/>
    </location>
</feature>
<organism evidence="3 4">
    <name type="scientific">Kalanchoe fedtschenkoi</name>
    <name type="common">Lavender scallops</name>
    <name type="synonym">South American air plant</name>
    <dbReference type="NCBI Taxonomy" id="63787"/>
    <lineage>
        <taxon>Eukaryota</taxon>
        <taxon>Viridiplantae</taxon>
        <taxon>Streptophyta</taxon>
        <taxon>Embryophyta</taxon>
        <taxon>Tracheophyta</taxon>
        <taxon>Spermatophyta</taxon>
        <taxon>Magnoliopsida</taxon>
        <taxon>eudicotyledons</taxon>
        <taxon>Gunneridae</taxon>
        <taxon>Pentapetalae</taxon>
        <taxon>Saxifragales</taxon>
        <taxon>Crassulaceae</taxon>
        <taxon>Kalanchoe</taxon>
    </lineage>
</organism>
<protein>
    <recommendedName>
        <fullName evidence="2">RING-type domain-containing protein</fullName>
    </recommendedName>
</protein>
<dbReference type="AlphaFoldDB" id="A0A7N0U8S2"/>
<dbReference type="PANTHER" id="PTHR12603:SF0">
    <property type="entry name" value="CCR4-NOT TRANSCRIPTION COMPLEX SUBUNIT 4"/>
    <property type="match status" value="1"/>
</dbReference>
<dbReference type="GO" id="GO:0004842">
    <property type="term" value="F:ubiquitin-protein transferase activity"/>
    <property type="evidence" value="ECO:0007669"/>
    <property type="project" value="InterPro"/>
</dbReference>
<dbReference type="InterPro" id="IPR013083">
    <property type="entry name" value="Znf_RING/FYVE/PHD"/>
</dbReference>
<dbReference type="GO" id="GO:0016567">
    <property type="term" value="P:protein ubiquitination"/>
    <property type="evidence" value="ECO:0007669"/>
    <property type="project" value="TreeGrafter"/>
</dbReference>
<keyword evidence="4" id="KW-1185">Reference proteome</keyword>
<evidence type="ECO:0000313" key="4">
    <source>
        <dbReference type="Proteomes" id="UP000594263"/>
    </source>
</evidence>
<dbReference type="Pfam" id="PF14570">
    <property type="entry name" value="zf-RING_4"/>
    <property type="match status" value="1"/>
</dbReference>
<dbReference type="GO" id="GO:0030014">
    <property type="term" value="C:CCR4-NOT complex"/>
    <property type="evidence" value="ECO:0007669"/>
    <property type="project" value="InterPro"/>
</dbReference>
<accession>A0A7N0U8S2</accession>
<dbReference type="InterPro" id="IPR039780">
    <property type="entry name" value="Mot2"/>
</dbReference>
<sequence length="115" mass="12804">MALKTEAKEAKDKPLITRRAWSANDALRPQSLPNLSKKIGISSDCELNICLGNLTQACQNITSHPASCPICCEDLDPTDSSFQPCTCRFRLCLFCHKRILEADSRCPGCRKHYSC</sequence>
<dbReference type="PANTHER" id="PTHR12603">
    <property type="entry name" value="CCR4-NOT TRANSCRIPTION COMPLEX RELATED"/>
    <property type="match status" value="1"/>
</dbReference>
<dbReference type="OMA" id="DCELNIC"/>
<dbReference type="Gramene" id="Kaladp0058s0148.1.v1.1">
    <property type="protein sequence ID" value="Kaladp0058s0148.1.v1.1.CDS.1"/>
    <property type="gene ID" value="Kaladp0058s0148.v1.1"/>
</dbReference>
<evidence type="ECO:0000259" key="2">
    <source>
        <dbReference type="PROSITE" id="PS50089"/>
    </source>
</evidence>
<keyword evidence="1" id="KW-0862">Zinc</keyword>
<dbReference type="PROSITE" id="PS50089">
    <property type="entry name" value="ZF_RING_2"/>
    <property type="match status" value="1"/>
</dbReference>
<dbReference type="Proteomes" id="UP000594263">
    <property type="component" value="Unplaced"/>
</dbReference>
<evidence type="ECO:0000256" key="1">
    <source>
        <dbReference type="PROSITE-ProRule" id="PRU00175"/>
    </source>
</evidence>
<dbReference type="InterPro" id="IPR001841">
    <property type="entry name" value="Znf_RING"/>
</dbReference>
<dbReference type="EnsemblPlants" id="Kaladp0058s0148.1.v1.1">
    <property type="protein sequence ID" value="Kaladp0058s0148.1.v1.1.CDS.1"/>
    <property type="gene ID" value="Kaladp0058s0148.v1.1"/>
</dbReference>
<keyword evidence="1" id="KW-0863">Zinc-finger</keyword>